<feature type="region of interest" description="Disordered" evidence="7">
    <location>
        <begin position="14"/>
        <end position="35"/>
    </location>
</feature>
<keyword evidence="4 6" id="KW-0472">Membrane</keyword>
<feature type="transmembrane region" description="Helical" evidence="6">
    <location>
        <begin position="105"/>
        <end position="129"/>
    </location>
</feature>
<feature type="transmembrane region" description="Helical" evidence="6">
    <location>
        <begin position="187"/>
        <end position="209"/>
    </location>
</feature>
<evidence type="ECO:0000313" key="9">
    <source>
        <dbReference type="EMBL" id="SCV11741.1"/>
    </source>
</evidence>
<dbReference type="InterPro" id="IPR013525">
    <property type="entry name" value="ABC2_TM"/>
</dbReference>
<dbReference type="PANTHER" id="PTHR43229:SF2">
    <property type="entry name" value="NODULATION PROTEIN J"/>
    <property type="match status" value="1"/>
</dbReference>
<accession>A0A1W1B827</accession>
<name>A0A1W1B827_9ACTN</name>
<proteinExistence type="inferred from homology"/>
<keyword evidence="6" id="KW-1003">Cell membrane</keyword>
<keyword evidence="2 6" id="KW-0812">Transmembrane</keyword>
<dbReference type="PANTHER" id="PTHR43229">
    <property type="entry name" value="NODULATION PROTEIN J"/>
    <property type="match status" value="1"/>
</dbReference>
<feature type="transmembrane region" description="Helical" evidence="6">
    <location>
        <begin position="216"/>
        <end position="235"/>
    </location>
</feature>
<feature type="compositionally biased region" description="Basic residues" evidence="7">
    <location>
        <begin position="22"/>
        <end position="33"/>
    </location>
</feature>
<evidence type="ECO:0000256" key="7">
    <source>
        <dbReference type="SAM" id="MobiDB-lite"/>
    </source>
</evidence>
<sequence>MKPNTIIDGAAASDGEKQVVAGRHRSTRSHHVTRSWAGPGKLERITPVTFLIDVYLLTRRLLMRMPHQPDLIVYSIVQPAIFTLAMIYLFGKAIALPGGANYTDFVIAGLLAQTVVMGAASATSGGIAFELSQKTIDRLRTLPLSRLSILAGCTNAGVIRAFITVFVTTVCGLVAGWRAQAGLGGALLAFLILLLFGLAMSWVGALIGVSVSNPEVAAGAGTVWLFPVMYLSNALTPVSAMPGWLQPVAGWNPLSAVTTACRQLFGNPTAFGVENIWPADHPILASVSWSLAIMLVTVPLTVWKFVRWTSR</sequence>
<keyword evidence="3 6" id="KW-1133">Transmembrane helix</keyword>
<dbReference type="GO" id="GO:0043190">
    <property type="term" value="C:ATP-binding cassette (ABC) transporter complex"/>
    <property type="evidence" value="ECO:0007669"/>
    <property type="project" value="InterPro"/>
</dbReference>
<dbReference type="GO" id="GO:0140359">
    <property type="term" value="F:ABC-type transporter activity"/>
    <property type="evidence" value="ECO:0007669"/>
    <property type="project" value="InterPro"/>
</dbReference>
<dbReference type="EMBL" id="LT622247">
    <property type="protein sequence ID" value="SCV11741.1"/>
    <property type="molecule type" value="Genomic_DNA"/>
</dbReference>
<dbReference type="AlphaFoldDB" id="A0A1W1B827"/>
<keyword evidence="6" id="KW-0813">Transport</keyword>
<evidence type="ECO:0000256" key="2">
    <source>
        <dbReference type="ARBA" id="ARBA00022692"/>
    </source>
</evidence>
<evidence type="ECO:0000256" key="5">
    <source>
        <dbReference type="ARBA" id="ARBA00023251"/>
    </source>
</evidence>
<evidence type="ECO:0000256" key="4">
    <source>
        <dbReference type="ARBA" id="ARBA00023136"/>
    </source>
</evidence>
<comment type="subcellular location">
    <subcellularLocation>
        <location evidence="6">Cell membrane</location>
        <topology evidence="6">Multi-pass membrane protein</topology>
    </subcellularLocation>
    <subcellularLocation>
        <location evidence="1">Membrane</location>
        <topology evidence="1">Multi-pass membrane protein</topology>
    </subcellularLocation>
</comment>
<dbReference type="Pfam" id="PF01061">
    <property type="entry name" value="ABC2_membrane"/>
    <property type="match status" value="1"/>
</dbReference>
<evidence type="ECO:0000256" key="3">
    <source>
        <dbReference type="ARBA" id="ARBA00022989"/>
    </source>
</evidence>
<protein>
    <recommendedName>
        <fullName evidence="6">Transport permease protein</fullName>
    </recommendedName>
</protein>
<dbReference type="InterPro" id="IPR000412">
    <property type="entry name" value="ABC_2_transport"/>
</dbReference>
<dbReference type="InterPro" id="IPR047817">
    <property type="entry name" value="ABC2_TM_bact-type"/>
</dbReference>
<evidence type="ECO:0000256" key="6">
    <source>
        <dbReference type="RuleBase" id="RU361157"/>
    </source>
</evidence>
<dbReference type="GO" id="GO:0046677">
    <property type="term" value="P:response to antibiotic"/>
    <property type="evidence" value="ECO:0007669"/>
    <property type="project" value="UniProtKB-KW"/>
</dbReference>
<keyword evidence="5" id="KW-0046">Antibiotic resistance</keyword>
<dbReference type="InterPro" id="IPR051784">
    <property type="entry name" value="Nod_factor_ABC_transporter"/>
</dbReference>
<feature type="transmembrane region" description="Helical" evidence="6">
    <location>
        <begin position="283"/>
        <end position="306"/>
    </location>
</feature>
<dbReference type="PRINTS" id="PR00164">
    <property type="entry name" value="ABC2TRNSPORT"/>
</dbReference>
<gene>
    <name evidence="9" type="ORF">FDG2_6006</name>
</gene>
<organism evidence="9">
    <name type="scientific">Candidatus Protofrankia californiensis</name>
    <dbReference type="NCBI Taxonomy" id="1839754"/>
    <lineage>
        <taxon>Bacteria</taxon>
        <taxon>Bacillati</taxon>
        <taxon>Actinomycetota</taxon>
        <taxon>Actinomycetes</taxon>
        <taxon>Frankiales</taxon>
        <taxon>Frankiaceae</taxon>
        <taxon>Protofrankia</taxon>
    </lineage>
</organism>
<feature type="transmembrane region" description="Helical" evidence="6">
    <location>
        <begin position="71"/>
        <end position="90"/>
    </location>
</feature>
<feature type="domain" description="ABC transmembrane type-2" evidence="8">
    <location>
        <begin position="70"/>
        <end position="308"/>
    </location>
</feature>
<evidence type="ECO:0000256" key="1">
    <source>
        <dbReference type="ARBA" id="ARBA00004141"/>
    </source>
</evidence>
<comment type="similarity">
    <text evidence="6">Belongs to the ABC-2 integral membrane protein family.</text>
</comment>
<evidence type="ECO:0000259" key="8">
    <source>
        <dbReference type="PROSITE" id="PS51012"/>
    </source>
</evidence>
<reference evidence="9" key="1">
    <citation type="submission" date="2016-08" db="EMBL/GenBank/DDBJ databases">
        <title>Draft genome sequence of Frankia sp. Dg2.</title>
        <authorList>
            <person name="Wibberg D."/>
            <person name="Pawlowski K."/>
            <person name="Kalinowski J."/>
        </authorList>
    </citation>
    <scope>NUCLEOTIDE SEQUENCE</scope>
    <source>
        <strain evidence="9">Dg2</strain>
    </source>
</reference>
<feature type="transmembrane region" description="Helical" evidence="6">
    <location>
        <begin position="149"/>
        <end position="175"/>
    </location>
</feature>
<dbReference type="PROSITE" id="PS51012">
    <property type="entry name" value="ABC_TM2"/>
    <property type="match status" value="1"/>
</dbReference>